<dbReference type="AlphaFoldDB" id="A0A0C2WCR9"/>
<dbReference type="CDD" id="cd21037">
    <property type="entry name" value="MLKL_NTD"/>
    <property type="match status" value="1"/>
</dbReference>
<protein>
    <recommendedName>
        <fullName evidence="3">Fungal N-terminal domain-containing protein</fullName>
    </recommendedName>
</protein>
<sequence length="251" mass="27646">MSMTPSSRKLKRSSHTDVGLEITSTVMRTLEKIAAVSPVPGLSEAAGMALRITELVQRVRGNRDAFQRLAANACELVYVVCHAYKDVSEAKDVNPELEGNLDNVLNVLLSIQDLANEGVSRGRFKALWRTDVDADKIKECRERLQQCLRRFGLESDINVRLMVHKLVSQNEKIMGILESNDGPIPPNVVEVHRDGVLKEEKQRQLNDAAEVGKDPWKNNQTITFGDNANFSGALGIAIGSNNTVVTGRTVA</sequence>
<dbReference type="STRING" id="946122.A0A0C2WCR9"/>
<dbReference type="OrthoDB" id="192148at2759"/>
<evidence type="ECO:0000313" key="1">
    <source>
        <dbReference type="EMBL" id="KIL59097.1"/>
    </source>
</evidence>
<accession>A0A0C2WCR9</accession>
<dbReference type="Proteomes" id="UP000054549">
    <property type="component" value="Unassembled WGS sequence"/>
</dbReference>
<organism evidence="1 2">
    <name type="scientific">Amanita muscaria (strain Koide BX008)</name>
    <dbReference type="NCBI Taxonomy" id="946122"/>
    <lineage>
        <taxon>Eukaryota</taxon>
        <taxon>Fungi</taxon>
        <taxon>Dikarya</taxon>
        <taxon>Basidiomycota</taxon>
        <taxon>Agaricomycotina</taxon>
        <taxon>Agaricomycetes</taxon>
        <taxon>Agaricomycetidae</taxon>
        <taxon>Agaricales</taxon>
        <taxon>Pluteineae</taxon>
        <taxon>Amanitaceae</taxon>
        <taxon>Amanita</taxon>
    </lineage>
</organism>
<gene>
    <name evidence="1" type="ORF">M378DRAFT_111327</name>
</gene>
<dbReference type="InParanoid" id="A0A0C2WCR9"/>
<dbReference type="InterPro" id="IPR036537">
    <property type="entry name" value="Adaptor_Cbl_N_dom_sf"/>
</dbReference>
<dbReference type="EMBL" id="KN818322">
    <property type="protein sequence ID" value="KIL59097.1"/>
    <property type="molecule type" value="Genomic_DNA"/>
</dbReference>
<name>A0A0C2WCR9_AMAMK</name>
<dbReference type="HOGENOM" id="CLU_1111136_0_0_1"/>
<evidence type="ECO:0008006" key="3">
    <source>
        <dbReference type="Google" id="ProtNLM"/>
    </source>
</evidence>
<proteinExistence type="predicted"/>
<keyword evidence="2" id="KW-1185">Reference proteome</keyword>
<reference evidence="1 2" key="1">
    <citation type="submission" date="2014-04" db="EMBL/GenBank/DDBJ databases">
        <title>Evolutionary Origins and Diversification of the Mycorrhizal Mutualists.</title>
        <authorList>
            <consortium name="DOE Joint Genome Institute"/>
            <consortium name="Mycorrhizal Genomics Consortium"/>
            <person name="Kohler A."/>
            <person name="Kuo A."/>
            <person name="Nagy L.G."/>
            <person name="Floudas D."/>
            <person name="Copeland A."/>
            <person name="Barry K.W."/>
            <person name="Cichocki N."/>
            <person name="Veneault-Fourrey C."/>
            <person name="LaButti K."/>
            <person name="Lindquist E.A."/>
            <person name="Lipzen A."/>
            <person name="Lundell T."/>
            <person name="Morin E."/>
            <person name="Murat C."/>
            <person name="Riley R."/>
            <person name="Ohm R."/>
            <person name="Sun H."/>
            <person name="Tunlid A."/>
            <person name="Henrissat B."/>
            <person name="Grigoriev I.V."/>
            <person name="Hibbett D.S."/>
            <person name="Martin F."/>
        </authorList>
    </citation>
    <scope>NUCLEOTIDE SEQUENCE [LARGE SCALE GENOMIC DNA]</scope>
    <source>
        <strain evidence="1 2">Koide BX008</strain>
    </source>
</reference>
<dbReference type="GO" id="GO:0007166">
    <property type="term" value="P:cell surface receptor signaling pathway"/>
    <property type="evidence" value="ECO:0007669"/>
    <property type="project" value="InterPro"/>
</dbReference>
<dbReference type="Gene3D" id="1.20.930.20">
    <property type="entry name" value="Adaptor protein Cbl, N-terminal domain"/>
    <property type="match status" value="1"/>
</dbReference>
<evidence type="ECO:0000313" key="2">
    <source>
        <dbReference type="Proteomes" id="UP000054549"/>
    </source>
</evidence>
<dbReference type="InterPro" id="IPR059179">
    <property type="entry name" value="MLKL-like_MCAfunc"/>
</dbReference>